<dbReference type="InterPro" id="IPR010359">
    <property type="entry name" value="IrrE_HExxH"/>
</dbReference>
<name>A0A265NA23_9BACI</name>
<gene>
    <name evidence="2" type="ORF">CIL03_10330</name>
</gene>
<dbReference type="OrthoDB" id="2417909at2"/>
<proteinExistence type="predicted"/>
<comment type="caution">
    <text evidence="2">The sequence shown here is derived from an EMBL/GenBank/DDBJ whole genome shotgun (WGS) entry which is preliminary data.</text>
</comment>
<protein>
    <submittedName>
        <fullName evidence="2">Terminase</fullName>
    </submittedName>
</protein>
<dbReference type="Pfam" id="PF06114">
    <property type="entry name" value="Peptidase_M78"/>
    <property type="match status" value="1"/>
</dbReference>
<dbReference type="AlphaFoldDB" id="A0A265NA23"/>
<feature type="domain" description="IrrE N-terminal-like" evidence="1">
    <location>
        <begin position="45"/>
        <end position="134"/>
    </location>
</feature>
<keyword evidence="3" id="KW-1185">Reference proteome</keyword>
<dbReference type="EMBL" id="NPMS01000004">
    <property type="protein sequence ID" value="OZU88677.1"/>
    <property type="molecule type" value="Genomic_DNA"/>
</dbReference>
<evidence type="ECO:0000313" key="2">
    <source>
        <dbReference type="EMBL" id="OZU88677.1"/>
    </source>
</evidence>
<reference evidence="2 3" key="1">
    <citation type="submission" date="2017-08" db="EMBL/GenBank/DDBJ databases">
        <title>Virgibacillus indicus sp. nov. and Virgibacillus profoundi sp. nov, two moderately halophilic bacteria isolated from marine sediment by using the Microfluidic Streak Plate.</title>
        <authorList>
            <person name="Xu B."/>
            <person name="Hu B."/>
            <person name="Wang J."/>
            <person name="Zhu Y."/>
            <person name="Huang L."/>
            <person name="Du W."/>
            <person name="Huang Y."/>
        </authorList>
    </citation>
    <scope>NUCLEOTIDE SEQUENCE [LARGE SCALE GENOMIC DNA]</scope>
    <source>
        <strain evidence="2 3">IO3-P2-C2</strain>
    </source>
</reference>
<organism evidence="2 3">
    <name type="scientific">Virgibacillus indicus</name>
    <dbReference type="NCBI Taxonomy" id="2024554"/>
    <lineage>
        <taxon>Bacteria</taxon>
        <taxon>Bacillati</taxon>
        <taxon>Bacillota</taxon>
        <taxon>Bacilli</taxon>
        <taxon>Bacillales</taxon>
        <taxon>Bacillaceae</taxon>
        <taxon>Virgibacillus</taxon>
    </lineage>
</organism>
<evidence type="ECO:0000259" key="1">
    <source>
        <dbReference type="Pfam" id="PF06114"/>
    </source>
</evidence>
<dbReference type="RefSeq" id="WP_094885768.1">
    <property type="nucleotide sequence ID" value="NZ_NPMS01000004.1"/>
</dbReference>
<evidence type="ECO:0000313" key="3">
    <source>
        <dbReference type="Proteomes" id="UP000216498"/>
    </source>
</evidence>
<accession>A0A265NA23</accession>
<sequence>MYFTYIEEYIFNLYKLLSIDSWDQLSVEQIAKELGVEVNYSNFSMSYNETIFLTKSTEEREWQQFGHEMCHYLRHSGNQTSMHPLFIELQEYQADYFAYHFCVPTFMLENLYNCSIHNIMRLFNVEYEFSRRRLEIHKSKQNEWSII</sequence>
<dbReference type="Proteomes" id="UP000216498">
    <property type="component" value="Unassembled WGS sequence"/>
</dbReference>